<feature type="transmembrane region" description="Helical" evidence="1">
    <location>
        <begin position="289"/>
        <end position="307"/>
    </location>
</feature>
<name>A0ABV8TSH8_9ACTN</name>
<proteinExistence type="predicted"/>
<feature type="domain" description="SGNH" evidence="3">
    <location>
        <begin position="471"/>
        <end position="696"/>
    </location>
</feature>
<feature type="transmembrane region" description="Helical" evidence="1">
    <location>
        <begin position="165"/>
        <end position="182"/>
    </location>
</feature>
<feature type="transmembrane region" description="Helical" evidence="1">
    <location>
        <begin position="232"/>
        <end position="253"/>
    </location>
</feature>
<accession>A0ABV8TSH8</accession>
<dbReference type="InterPro" id="IPR002656">
    <property type="entry name" value="Acyl_transf_3_dom"/>
</dbReference>
<reference evidence="5" key="1">
    <citation type="journal article" date="2019" name="Int. J. Syst. Evol. Microbiol.">
        <title>The Global Catalogue of Microorganisms (GCM) 10K type strain sequencing project: providing services to taxonomists for standard genome sequencing and annotation.</title>
        <authorList>
            <consortium name="The Broad Institute Genomics Platform"/>
            <consortium name="The Broad Institute Genome Sequencing Center for Infectious Disease"/>
            <person name="Wu L."/>
            <person name="Ma J."/>
        </authorList>
    </citation>
    <scope>NUCLEOTIDE SEQUENCE [LARGE SCALE GENOMIC DNA]</scope>
    <source>
        <strain evidence="5">IBRC-M 10908</strain>
    </source>
</reference>
<evidence type="ECO:0000259" key="3">
    <source>
        <dbReference type="Pfam" id="PF19040"/>
    </source>
</evidence>
<dbReference type="EMBL" id="JBHSDK010000001">
    <property type="protein sequence ID" value="MFC4333595.1"/>
    <property type="molecule type" value="Genomic_DNA"/>
</dbReference>
<feature type="transmembrane region" description="Helical" evidence="1">
    <location>
        <begin position="30"/>
        <end position="46"/>
    </location>
</feature>
<feature type="transmembrane region" description="Helical" evidence="1">
    <location>
        <begin position="52"/>
        <end position="72"/>
    </location>
</feature>
<feature type="transmembrane region" description="Helical" evidence="1">
    <location>
        <begin position="398"/>
        <end position="419"/>
    </location>
</feature>
<keyword evidence="1" id="KW-1133">Transmembrane helix</keyword>
<dbReference type="Pfam" id="PF01757">
    <property type="entry name" value="Acyl_transf_3"/>
    <property type="match status" value="1"/>
</dbReference>
<dbReference type="InterPro" id="IPR043968">
    <property type="entry name" value="SGNH"/>
</dbReference>
<dbReference type="Proteomes" id="UP001595823">
    <property type="component" value="Unassembled WGS sequence"/>
</dbReference>
<evidence type="ECO:0000313" key="4">
    <source>
        <dbReference type="EMBL" id="MFC4333595.1"/>
    </source>
</evidence>
<dbReference type="RefSeq" id="WP_380617336.1">
    <property type="nucleotide sequence ID" value="NZ_JBHSDK010000001.1"/>
</dbReference>
<keyword evidence="5" id="KW-1185">Reference proteome</keyword>
<keyword evidence="4" id="KW-0012">Acyltransferase</keyword>
<evidence type="ECO:0000256" key="1">
    <source>
        <dbReference type="SAM" id="Phobius"/>
    </source>
</evidence>
<feature type="transmembrane region" description="Helical" evidence="1">
    <location>
        <begin position="360"/>
        <end position="377"/>
    </location>
</feature>
<organism evidence="4 5">
    <name type="scientific">Salininema proteolyticum</name>
    <dbReference type="NCBI Taxonomy" id="1607685"/>
    <lineage>
        <taxon>Bacteria</taxon>
        <taxon>Bacillati</taxon>
        <taxon>Actinomycetota</taxon>
        <taxon>Actinomycetes</taxon>
        <taxon>Glycomycetales</taxon>
        <taxon>Glycomycetaceae</taxon>
        <taxon>Salininema</taxon>
    </lineage>
</organism>
<dbReference type="PANTHER" id="PTHR23028">
    <property type="entry name" value="ACETYLTRANSFERASE"/>
    <property type="match status" value="1"/>
</dbReference>
<dbReference type="InterPro" id="IPR050879">
    <property type="entry name" value="Acyltransferase_3"/>
</dbReference>
<keyword evidence="1" id="KW-0472">Membrane</keyword>
<keyword evidence="1" id="KW-0812">Transmembrane</keyword>
<dbReference type="GO" id="GO:0016746">
    <property type="term" value="F:acyltransferase activity"/>
    <property type="evidence" value="ECO:0007669"/>
    <property type="project" value="UniProtKB-KW"/>
</dbReference>
<feature type="domain" description="Acyltransferase 3" evidence="2">
    <location>
        <begin position="27"/>
        <end position="369"/>
    </location>
</feature>
<dbReference type="EC" id="2.3.1.-" evidence="4"/>
<keyword evidence="4" id="KW-0808">Transferase</keyword>
<feature type="transmembrane region" description="Helical" evidence="1">
    <location>
        <begin position="203"/>
        <end position="226"/>
    </location>
</feature>
<evidence type="ECO:0000313" key="5">
    <source>
        <dbReference type="Proteomes" id="UP001595823"/>
    </source>
</evidence>
<sequence length="711" mass="77478">MSRTEEQTAATGADPAVAPRQNRWRQDIEGLRALAVGLVIAAHAGIDRLAGGFVGVDVFFVISGFLITGLLLREIRKNGRIDLSRFYARRVARLLPAAALVLAATLAASWIWLTPLRLKDIAADIVAAALNVVNFRLAVTGTDYLNADAEPSPVQHFWSLAVEEQYYIVWPLLLTAVVWLVLRRRTGENALDGAAPTSRRTARLTWTVTAILGTVLVASLAASVLTTPGDPVWAYFGLHTRAWELAAGALLAVAADRIRLGERTAGLLGWAGLALIAFTAFAYDSDTAFPGHAALLPVLGAVAVIAAGGRDSKWAPTWLLTLAPARYVGKISYGLYLWHWPVLMIAPTALGIEPTTRNNVALMGLAFVLAAVSFHAMEDPIRRHRPLTLVPSRSLVMGGALATSTLVIAFLAVTVPVVGTDKDLSDQRTMPLTEAVDVEYVPASLTPSLDDARDDKPTVYAEDCIVWQKDSEVNEDCWFGDEDGDRTVVIFGDSHAAQWFPPLEQIAEDNGWRLAVQTKAACAVPEVRETNEKVGGEFTQCREWRQSALDYIDDLEPDLVVTSASDDKDLLADDAGQAWLEGWEETNERLMDATGGHVVQIGSTPVWEKNIPNCLSENVDEATDCVFDLADSKLDVNNREEVLDQSSEQGVQVIDPLPWLCDIDSRRCPVIVGDLLVYRDSNHLTTYYTSALESELAAALPLPKTWDSERP</sequence>
<gene>
    <name evidence="4" type="ORF">ACFPET_00075</name>
</gene>
<dbReference type="Pfam" id="PF19040">
    <property type="entry name" value="SGNH"/>
    <property type="match status" value="1"/>
</dbReference>
<feature type="transmembrane region" description="Helical" evidence="1">
    <location>
        <begin position="93"/>
        <end position="113"/>
    </location>
</feature>
<protein>
    <submittedName>
        <fullName evidence="4">Acyltransferase family protein</fullName>
        <ecNumber evidence="4">2.3.1.-</ecNumber>
    </submittedName>
</protein>
<comment type="caution">
    <text evidence="4">The sequence shown here is derived from an EMBL/GenBank/DDBJ whole genome shotgun (WGS) entry which is preliminary data.</text>
</comment>
<dbReference type="PANTHER" id="PTHR23028:SF53">
    <property type="entry name" value="ACYL_TRANSF_3 DOMAIN-CONTAINING PROTEIN"/>
    <property type="match status" value="1"/>
</dbReference>
<feature type="transmembrane region" description="Helical" evidence="1">
    <location>
        <begin position="265"/>
        <end position="283"/>
    </location>
</feature>
<evidence type="ECO:0000259" key="2">
    <source>
        <dbReference type="Pfam" id="PF01757"/>
    </source>
</evidence>
<dbReference type="SUPFAM" id="SSF52266">
    <property type="entry name" value="SGNH hydrolase"/>
    <property type="match status" value="1"/>
</dbReference>